<feature type="region of interest" description="Disordered" evidence="1">
    <location>
        <begin position="810"/>
        <end position="831"/>
    </location>
</feature>
<sequence>MNVDISGPHRTQKAEDQDVACPRYFIVCNYSFPLFQHPLSQTEKEDVPQDVPIPDEFEEEPPEDAVPGVGGVVDGEDWEIAEEPDERGDDWIDEVLNIPLLEILPSKSPQAIISALNRFYAKLREGPAILSKRTCTAVAARGQICVRISSAPSFASGVAYRGCGWAPVPIWLLTGIVKQVMPSLTFNALSLSWCACFKVHRDVHNEWDTPNVVIPFLMPATGGDLWLSLVPGDVVQGEVQLKELPDGKAQAGQVLKLKKWTACSFDARRWHATTSYGPDEQRLVLVAYTAAIMRNLQPGDFEALRAGGFPLGAHTCPAERCVGADLPSSVQPGESALFAVPVLRKSCEPGEQPLVLGKSEAHALPVLGSSGDPGESNTCATHVLATSCELGEQCETIQRSNKPGVRAFHPFPVWYHSVPLPSVEPVDPAILGDMPEVEGDEEDVRDQETALAKDMQAGSQVLAEATANLIARGNAEIQVLEGDLEYLASCENYDPEIEGPQNQDASLRSITVEEGEQLWQTKIVSITDVMADIKSWTPALEAELLSLTEVNEATGVITEDEVRALEADPELHVVRLPGKIVAVIKSVTWEGATGHTMRLVQTKSDVSMWLIWDTVEECIKGSLGVYVDDLLFMADTPELKKAMQAVQGIWTCSAPAFATDEQGLKFCGLQIWKKGDMLHVGQPDYIKDLASRYPEMTASLHLPDLRIDPEPEEVEVSAIRLGQKVVGELTWVANRSRPDISFSVNRLSKLVLKYPKYVLQAGKQLIRYLLATVDLVLRYGPKLPLPQDFVESLVKEPAASDLCTYANASFGQQDGRSNPKTKKQSSALDSTNMPALPSTAVRLLVLFNCVNAVRAQQFVSWNPQVQIFPFLLGTLFCAVILLGCGFWWLRQELKHTRLRLLRALASEARLEANLERFRETVATAPVQLSDAGTVQEGSVGEPEQELGPEVMVGPYGLRAVLCRMGGLVLRLLDPNAAQVFWLRALAGGWRYLVAEAYERTQVRVRPELGEVSEDSSTDTNEQQPEPGLEEVDDSAYVMGASDPYDPYMDLTPSERARVDPNNYNPSPAASMENDGTLANSLRNVLSLNGILMIAYLGPDEPGTWAWHLASADFKWSVPHARGTFLAYRDYLRRQTGLAGPLGIYIDDAAPGLQPELSDDGDDELARAAFLLYQNDLRFDWEQLPERQQDVYHELVGNWLMSISEVD</sequence>
<gene>
    <name evidence="3" type="primary">RE1</name>
    <name evidence="3" type="ORF">SNAT2548_LOCUS17732</name>
</gene>
<keyword evidence="4" id="KW-1185">Reference proteome</keyword>
<keyword evidence="2" id="KW-0472">Membrane</keyword>
<dbReference type="EMBL" id="CAJNDS010002121">
    <property type="protein sequence ID" value="CAE7338840.1"/>
    <property type="molecule type" value="Genomic_DNA"/>
</dbReference>
<proteinExistence type="predicted"/>
<accession>A0A812PDD4</accession>
<dbReference type="Proteomes" id="UP000604046">
    <property type="component" value="Unassembled WGS sequence"/>
</dbReference>
<evidence type="ECO:0000256" key="2">
    <source>
        <dbReference type="SAM" id="Phobius"/>
    </source>
</evidence>
<reference evidence="3" key="1">
    <citation type="submission" date="2021-02" db="EMBL/GenBank/DDBJ databases">
        <authorList>
            <person name="Dougan E. K."/>
            <person name="Rhodes N."/>
            <person name="Thang M."/>
            <person name="Chan C."/>
        </authorList>
    </citation>
    <scope>NUCLEOTIDE SEQUENCE</scope>
</reference>
<name>A0A812PDD4_9DINO</name>
<feature type="transmembrane region" description="Helical" evidence="2">
    <location>
        <begin position="867"/>
        <end position="889"/>
    </location>
</feature>
<protein>
    <submittedName>
        <fullName evidence="3">RE1 protein</fullName>
    </submittedName>
</protein>
<evidence type="ECO:0000313" key="3">
    <source>
        <dbReference type="EMBL" id="CAE7338840.1"/>
    </source>
</evidence>
<organism evidence="3 4">
    <name type="scientific">Symbiodinium natans</name>
    <dbReference type="NCBI Taxonomy" id="878477"/>
    <lineage>
        <taxon>Eukaryota</taxon>
        <taxon>Sar</taxon>
        <taxon>Alveolata</taxon>
        <taxon>Dinophyceae</taxon>
        <taxon>Suessiales</taxon>
        <taxon>Symbiodiniaceae</taxon>
        <taxon>Symbiodinium</taxon>
    </lineage>
</organism>
<comment type="caution">
    <text evidence="3">The sequence shown here is derived from an EMBL/GenBank/DDBJ whole genome shotgun (WGS) entry which is preliminary data.</text>
</comment>
<keyword evidence="2" id="KW-0812">Transmembrane</keyword>
<evidence type="ECO:0000313" key="4">
    <source>
        <dbReference type="Proteomes" id="UP000604046"/>
    </source>
</evidence>
<evidence type="ECO:0000256" key="1">
    <source>
        <dbReference type="SAM" id="MobiDB-lite"/>
    </source>
</evidence>
<feature type="region of interest" description="Disordered" evidence="1">
    <location>
        <begin position="1007"/>
        <end position="1035"/>
    </location>
</feature>
<keyword evidence="2" id="KW-1133">Transmembrane helix</keyword>
<dbReference type="OrthoDB" id="413361at2759"/>
<dbReference type="AlphaFoldDB" id="A0A812PDD4"/>